<dbReference type="EMBL" id="RKQN01000002">
    <property type="protein sequence ID" value="RPE80219.1"/>
    <property type="molecule type" value="Genomic_DNA"/>
</dbReference>
<evidence type="ECO:0000313" key="2">
    <source>
        <dbReference type="EMBL" id="RPE80219.1"/>
    </source>
</evidence>
<dbReference type="InterPro" id="IPR000015">
    <property type="entry name" value="Fimb_usher"/>
</dbReference>
<name>A0A3N4VKD7_9GAMM</name>
<dbReference type="Gene3D" id="2.60.40.3110">
    <property type="match status" value="1"/>
</dbReference>
<evidence type="ECO:0000256" key="1">
    <source>
        <dbReference type="SAM" id="SignalP"/>
    </source>
</evidence>
<dbReference type="Pfam" id="PF00577">
    <property type="entry name" value="Usher"/>
    <property type="match status" value="2"/>
</dbReference>
<gene>
    <name evidence="2" type="ORF">EDC50_2051</name>
</gene>
<proteinExistence type="predicted"/>
<protein>
    <submittedName>
        <fullName evidence="2">Outer membrane usher protein</fullName>
    </submittedName>
</protein>
<dbReference type="AlphaFoldDB" id="A0A3N4VKD7"/>
<dbReference type="GO" id="GO:0009297">
    <property type="term" value="P:pilus assembly"/>
    <property type="evidence" value="ECO:0007669"/>
    <property type="project" value="InterPro"/>
</dbReference>
<dbReference type="GO" id="GO:0009279">
    <property type="term" value="C:cell outer membrane"/>
    <property type="evidence" value="ECO:0007669"/>
    <property type="project" value="TreeGrafter"/>
</dbReference>
<organism evidence="2 3">
    <name type="scientific">Vulcaniibacterium tengchongense</name>
    <dbReference type="NCBI Taxonomy" id="1273429"/>
    <lineage>
        <taxon>Bacteria</taxon>
        <taxon>Pseudomonadati</taxon>
        <taxon>Pseudomonadota</taxon>
        <taxon>Gammaproteobacteria</taxon>
        <taxon>Lysobacterales</taxon>
        <taxon>Lysobacteraceae</taxon>
        <taxon>Vulcaniibacterium</taxon>
    </lineage>
</organism>
<evidence type="ECO:0000313" key="3">
    <source>
        <dbReference type="Proteomes" id="UP000269708"/>
    </source>
</evidence>
<dbReference type="Gene3D" id="2.60.40.2610">
    <property type="entry name" value="Outer membrane usher protein FimD, plug domain"/>
    <property type="match status" value="1"/>
</dbReference>
<dbReference type="GO" id="GO:0015473">
    <property type="term" value="F:fimbrial usher porin activity"/>
    <property type="evidence" value="ECO:0007669"/>
    <property type="project" value="InterPro"/>
</dbReference>
<feature type="chain" id="PRO_5018076500" evidence="1">
    <location>
        <begin position="31"/>
        <end position="793"/>
    </location>
</feature>
<dbReference type="RefSeq" id="WP_170167611.1">
    <property type="nucleotide sequence ID" value="NZ_RKQN01000002.1"/>
</dbReference>
<accession>A0A3N4VKD7</accession>
<feature type="signal peptide" evidence="1">
    <location>
        <begin position="1"/>
        <end position="30"/>
    </location>
</feature>
<dbReference type="PANTHER" id="PTHR30451:SF5">
    <property type="entry name" value="SLR0019 PROTEIN"/>
    <property type="match status" value="1"/>
</dbReference>
<keyword evidence="1" id="KW-0732">Signal</keyword>
<reference evidence="2 3" key="1">
    <citation type="submission" date="2018-11" db="EMBL/GenBank/DDBJ databases">
        <title>Genomic Encyclopedia of Type Strains, Phase IV (KMG-IV): sequencing the most valuable type-strain genomes for metagenomic binning, comparative biology and taxonomic classification.</title>
        <authorList>
            <person name="Goeker M."/>
        </authorList>
    </citation>
    <scope>NUCLEOTIDE SEQUENCE [LARGE SCALE GENOMIC DNA]</scope>
    <source>
        <strain evidence="2 3">DSM 25623</strain>
    </source>
</reference>
<dbReference type="InterPro" id="IPR042186">
    <property type="entry name" value="FimD_plug_dom"/>
</dbReference>
<sequence>MASRRASRCPASRKPAVLAGASALALAALAGGRATAGAGGAATGGLPAGLDDMAPPPAVLSEAPQTLYLDVMIDGQLVRPLVRFHRADGRLWVAPGELDAAGLQLPPGLPTDAEGRIALDSVPGLGVRFQGSLQRVLLAPPPGMRRAVRLGYRRPEAVAVDRDAGLLLDWDAYGRRYRDSDTFSLGTALRWFGRYGALELSGVSRAGDGADDAYARLDTRWTWSDPQRMWTWTAGDFISGGLNWTRPLRLGGLQWRRNFATRPDLIVYPVPQFSADPTVPSSVELYVNNVRQYQGEVDPGPFVLSDFPRVTGAGEAVVVVTDALGRTTQTSVPLYVDYQRLARGLSDFSLEAGLLRRHYGSRSDDYGDDPVASASWRYGLRDALTVELHGEAGGGLRLAGGGLAWSPLGRYGVVTAAYARSELARDAGYQYAIGYQWFGQRAGFDLYRQRASAGFRDLGALEAGSLPLREQDRASLWFGVPRGSLSLSWLRYRDHAEPASRTVSLGLGQSWRRLSYSVGVFDDSRAGHGVSLSLSLPLGEAVDASLSLDRDGGDTRAAAALRRNAPYAGGWGWTAQARDDGDGQLGAHYRGSAGEAWFGVDRSGGHGGAFAQGYGSVVWMDGQGFLSRAVSDAFAVVSTNGVADVPILFENRVAGHTDENGYLLLPELRGWQRNRVAIDPDGLPPDLDVPAIERMVVPAERSGVRVEFALAPLRSTTLVLRDAQGRPVEPGVRVRRGDGSEAIVGFDGELWLERYVEGETLSWTRAGLRCAAVAPARADAGPGPARCEAEATP</sequence>
<dbReference type="Proteomes" id="UP000269708">
    <property type="component" value="Unassembled WGS sequence"/>
</dbReference>
<dbReference type="PANTHER" id="PTHR30451">
    <property type="entry name" value="OUTER MEMBRANE USHER PROTEIN"/>
    <property type="match status" value="1"/>
</dbReference>
<comment type="caution">
    <text evidence="2">The sequence shown here is derived from an EMBL/GenBank/DDBJ whole genome shotgun (WGS) entry which is preliminary data.</text>
</comment>
<keyword evidence="3" id="KW-1185">Reference proteome</keyword>